<evidence type="ECO:0000313" key="3">
    <source>
        <dbReference type="Proteomes" id="UP001139701"/>
    </source>
</evidence>
<keyword evidence="3" id="KW-1185">Reference proteome</keyword>
<dbReference type="Gene3D" id="2.60.40.10">
    <property type="entry name" value="Immunoglobulins"/>
    <property type="match status" value="3"/>
</dbReference>
<feature type="signal peptide" evidence="1">
    <location>
        <begin position="1"/>
        <end position="22"/>
    </location>
</feature>
<gene>
    <name evidence="2" type="ORF">MKI79_03895</name>
</gene>
<organism evidence="2 3">
    <name type="scientific">Acinetobacter sedimenti</name>
    <dbReference type="NCBI Taxonomy" id="2919922"/>
    <lineage>
        <taxon>Bacteria</taxon>
        <taxon>Pseudomonadati</taxon>
        <taxon>Pseudomonadota</taxon>
        <taxon>Gammaproteobacteria</taxon>
        <taxon>Moraxellales</taxon>
        <taxon>Moraxellaceae</taxon>
        <taxon>Acinetobacter</taxon>
    </lineage>
</organism>
<sequence length="661" mass="68174">MLNNNLFKITALALAISLSACGGGGSDGYYNNNGSSNGSGTDTGGETSTAELNVSTIQVFNQDGIATQTVSTAGVTAKVKVTDASGSPVGGALVTFSGDGVTFGTSNGSVLSNADGEASISIRPADSTDTGSYAISATASLDSLTANSSPYYLTLQAANITIANMTAVSTSLKSGGSTNITMKTQDASSGANQNNITVNFSTSCGSFDTDSVVSSNQGDVTTTYNAVSASGSLCEGAQTITATTSDGTDTKNVSVNIAAITANALVYTTADAVNLVTKNSGSAASGQIEFTVYANGNEASNQKVSIEIVKGPSDLSLDSDSQLKTLELTSDTNGRVTVDLYPGTLPGPVEVKASLVANTNVTVLSKNVAVATGRAYQSGLSLSMSKNALQNDVDGDTATVVARLADRVGNPVPNGTVVSFVTEGGSITPSCATTNGQCSVILSTQNPRPIDNRVSLLAYVEGDKAYSDNDGSNSFTSEDTLINNIGDLYRDDNENRTFDKGEFVYRRGSTGACTPALSSTVFTQPNIADTCDQNLDAVLRHQMVVSFSEDTPTFDEVDIDDSALTFYMYGNSELSVPMPTGTTVSGSATDNTKDNELSCSIEHREGSELLGLFNFLTPSGFKGTSQVYYRYAFKECARGDTAVITVTAPNGKVTKLDVSIP</sequence>
<name>A0A9X1WVP9_9GAMM</name>
<comment type="caution">
    <text evidence="2">The sequence shown here is derived from an EMBL/GenBank/DDBJ whole genome shotgun (WGS) entry which is preliminary data.</text>
</comment>
<keyword evidence="1" id="KW-0732">Signal</keyword>
<reference evidence="2" key="1">
    <citation type="submission" date="2022-02" db="EMBL/GenBank/DDBJ databases">
        <title>Acinetobacter A3.8 sp. nov., isolated from Sediment (Zhairuo Island).</title>
        <authorList>
            <person name="Zheng K."/>
        </authorList>
    </citation>
    <scope>NUCLEOTIDE SEQUENCE</scope>
    <source>
        <strain evidence="2">A3.8</strain>
    </source>
</reference>
<dbReference type="EMBL" id="JAKUML010000004">
    <property type="protein sequence ID" value="MCJ8146059.1"/>
    <property type="molecule type" value="Genomic_DNA"/>
</dbReference>
<protein>
    <submittedName>
        <fullName evidence="2">Ig-like domain-containing protein</fullName>
    </submittedName>
</protein>
<dbReference type="RefSeq" id="WP_241570751.1">
    <property type="nucleotide sequence ID" value="NZ_JAKUML010000004.1"/>
</dbReference>
<evidence type="ECO:0000256" key="1">
    <source>
        <dbReference type="SAM" id="SignalP"/>
    </source>
</evidence>
<dbReference type="InterPro" id="IPR008964">
    <property type="entry name" value="Invasin/intimin_cell_adhesion"/>
</dbReference>
<feature type="chain" id="PRO_5040866308" evidence="1">
    <location>
        <begin position="23"/>
        <end position="661"/>
    </location>
</feature>
<dbReference type="SUPFAM" id="SSF49373">
    <property type="entry name" value="Invasin/intimin cell-adhesion fragments"/>
    <property type="match status" value="3"/>
</dbReference>
<dbReference type="Proteomes" id="UP001139701">
    <property type="component" value="Unassembled WGS sequence"/>
</dbReference>
<dbReference type="AlphaFoldDB" id="A0A9X1WVP9"/>
<accession>A0A9X1WVP9</accession>
<dbReference type="InterPro" id="IPR013783">
    <property type="entry name" value="Ig-like_fold"/>
</dbReference>
<evidence type="ECO:0000313" key="2">
    <source>
        <dbReference type="EMBL" id="MCJ8146059.1"/>
    </source>
</evidence>
<proteinExistence type="predicted"/>